<evidence type="ECO:0000313" key="3">
    <source>
        <dbReference type="Proteomes" id="UP000249577"/>
    </source>
</evidence>
<comment type="caution">
    <text evidence="2">The sequence shown here is derived from an EMBL/GenBank/DDBJ whole genome shotgun (WGS) entry which is preliminary data.</text>
</comment>
<protein>
    <recommendedName>
        <fullName evidence="4">Periplasmic heavy metal sensor</fullName>
    </recommendedName>
</protein>
<name>A0A2W5KPF6_ANCNO</name>
<dbReference type="Proteomes" id="UP000249577">
    <property type="component" value="Unassembled WGS sequence"/>
</dbReference>
<feature type="compositionally biased region" description="Basic and acidic residues" evidence="1">
    <location>
        <begin position="137"/>
        <end position="154"/>
    </location>
</feature>
<dbReference type="Pfam" id="PF13801">
    <property type="entry name" value="Metal_resist"/>
    <property type="match status" value="1"/>
</dbReference>
<evidence type="ECO:0000256" key="1">
    <source>
        <dbReference type="SAM" id="MobiDB-lite"/>
    </source>
</evidence>
<evidence type="ECO:0008006" key="4">
    <source>
        <dbReference type="Google" id="ProtNLM"/>
    </source>
</evidence>
<dbReference type="EMBL" id="QFPN01000002">
    <property type="protein sequence ID" value="PZQ17929.1"/>
    <property type="molecule type" value="Genomic_DNA"/>
</dbReference>
<feature type="region of interest" description="Disordered" evidence="1">
    <location>
        <begin position="135"/>
        <end position="154"/>
    </location>
</feature>
<gene>
    <name evidence="2" type="ORF">DI565_04175</name>
</gene>
<proteinExistence type="predicted"/>
<dbReference type="InterPro" id="IPR025961">
    <property type="entry name" value="Metal_resist"/>
</dbReference>
<evidence type="ECO:0000313" key="2">
    <source>
        <dbReference type="EMBL" id="PZQ17929.1"/>
    </source>
</evidence>
<dbReference type="AlphaFoldDB" id="A0A2W5KPF6"/>
<organism evidence="2 3">
    <name type="scientific">Ancylobacter novellus</name>
    <name type="common">Thiobacillus novellus</name>
    <dbReference type="NCBI Taxonomy" id="921"/>
    <lineage>
        <taxon>Bacteria</taxon>
        <taxon>Pseudomonadati</taxon>
        <taxon>Pseudomonadota</taxon>
        <taxon>Alphaproteobacteria</taxon>
        <taxon>Hyphomicrobiales</taxon>
        <taxon>Xanthobacteraceae</taxon>
        <taxon>Ancylobacter</taxon>
    </lineage>
</organism>
<reference evidence="2 3" key="1">
    <citation type="submission" date="2017-08" db="EMBL/GenBank/DDBJ databases">
        <title>Infants hospitalized years apart are colonized by the same room-sourced microbial strains.</title>
        <authorList>
            <person name="Brooks B."/>
            <person name="Olm M.R."/>
            <person name="Firek B.A."/>
            <person name="Baker R."/>
            <person name="Thomas B.C."/>
            <person name="Morowitz M.J."/>
            <person name="Banfield J.F."/>
        </authorList>
    </citation>
    <scope>NUCLEOTIDE SEQUENCE [LARGE SCALE GENOMIC DNA]</scope>
    <source>
        <strain evidence="2">S2_005_003_R2_43</strain>
    </source>
</reference>
<accession>A0A2W5KPF6</accession>
<sequence>MTTTRRPHGLVYALLAVSLVANMVAAGYFLGAGFAEYSGKPPRTQRSVESTIEFVVGRYPEAVRPTIRQKLEARRTEMKAALHEMRAARVETRKAIRQEPLDKERIEKAFAASREKMTAFQSLIQGAIIEALPDLPQSERGKLEKDEDAEEVKP</sequence>